<evidence type="ECO:0000313" key="5">
    <source>
        <dbReference type="EnsemblPlants" id="OGLUM03G41650.1"/>
    </source>
</evidence>
<dbReference type="PANTHER" id="PTHR46248:SF6">
    <property type="entry name" value="OS03G0859900 PROTEIN"/>
    <property type="match status" value="1"/>
</dbReference>
<dbReference type="EnsemblPlants" id="OGLUM03G41650.1">
    <property type="protein sequence ID" value="OGLUM03G41650.1"/>
    <property type="gene ID" value="OGLUM03G41650"/>
</dbReference>
<feature type="coiled-coil region" evidence="1">
    <location>
        <begin position="49"/>
        <end position="80"/>
    </location>
</feature>
<evidence type="ECO:0000259" key="4">
    <source>
        <dbReference type="Pfam" id="PF14389"/>
    </source>
</evidence>
<dbReference type="PANTHER" id="PTHR46248">
    <property type="entry name" value="EXPRESSED PROTEIN"/>
    <property type="match status" value="1"/>
</dbReference>
<evidence type="ECO:0000256" key="1">
    <source>
        <dbReference type="SAM" id="Coils"/>
    </source>
</evidence>
<evidence type="ECO:0000256" key="2">
    <source>
        <dbReference type="SAM" id="MobiDB-lite"/>
    </source>
</evidence>
<keyword evidence="6" id="KW-1185">Reference proteome</keyword>
<dbReference type="Pfam" id="PF04784">
    <property type="entry name" value="DUF547"/>
    <property type="match status" value="1"/>
</dbReference>
<keyword evidence="1" id="KW-0175">Coiled coil</keyword>
<feature type="compositionally biased region" description="Low complexity" evidence="2">
    <location>
        <begin position="268"/>
        <end position="284"/>
    </location>
</feature>
<feature type="region of interest" description="Disordered" evidence="2">
    <location>
        <begin position="264"/>
        <end position="300"/>
    </location>
</feature>
<dbReference type="AlphaFoldDB" id="A0A0D9ZG57"/>
<dbReference type="Proteomes" id="UP000026961">
    <property type="component" value="Chromosome 3"/>
</dbReference>
<reference evidence="5" key="1">
    <citation type="submission" date="2015-04" db="UniProtKB">
        <authorList>
            <consortium name="EnsemblPlants"/>
        </authorList>
    </citation>
    <scope>IDENTIFICATION</scope>
</reference>
<feature type="compositionally biased region" description="Basic residues" evidence="2">
    <location>
        <begin position="38"/>
        <end position="49"/>
    </location>
</feature>
<dbReference type="STRING" id="40148.A0A0D9ZG57"/>
<dbReference type="Gramene" id="OGLUM03G41650.1">
    <property type="protein sequence ID" value="OGLUM03G41650.1"/>
    <property type="gene ID" value="OGLUM03G41650"/>
</dbReference>
<dbReference type="InterPro" id="IPR025757">
    <property type="entry name" value="MIP1_Leuzipper"/>
</dbReference>
<dbReference type="Pfam" id="PF14389">
    <property type="entry name" value="Lzipper-MIP1"/>
    <property type="match status" value="1"/>
</dbReference>
<feature type="region of interest" description="Disordered" evidence="2">
    <location>
        <begin position="200"/>
        <end position="234"/>
    </location>
</feature>
<evidence type="ECO:0000259" key="3">
    <source>
        <dbReference type="Pfam" id="PF04784"/>
    </source>
</evidence>
<protein>
    <recommendedName>
        <fullName evidence="7">DUF547 domain-containing protein</fullName>
    </recommendedName>
</protein>
<evidence type="ECO:0000313" key="6">
    <source>
        <dbReference type="Proteomes" id="UP000026961"/>
    </source>
</evidence>
<organism evidence="5">
    <name type="scientific">Oryza glumipatula</name>
    <dbReference type="NCBI Taxonomy" id="40148"/>
    <lineage>
        <taxon>Eukaryota</taxon>
        <taxon>Viridiplantae</taxon>
        <taxon>Streptophyta</taxon>
        <taxon>Embryophyta</taxon>
        <taxon>Tracheophyta</taxon>
        <taxon>Spermatophyta</taxon>
        <taxon>Magnoliopsida</taxon>
        <taxon>Liliopsida</taxon>
        <taxon>Poales</taxon>
        <taxon>Poaceae</taxon>
        <taxon>BOP clade</taxon>
        <taxon>Oryzoideae</taxon>
        <taxon>Oryzeae</taxon>
        <taxon>Oryzinae</taxon>
        <taxon>Oryza</taxon>
    </lineage>
</organism>
<proteinExistence type="predicted"/>
<feature type="coiled-coil region" evidence="1">
    <location>
        <begin position="110"/>
        <end position="137"/>
    </location>
</feature>
<reference evidence="5" key="2">
    <citation type="submission" date="2018-05" db="EMBL/GenBank/DDBJ databases">
        <title>OgluRS3 (Oryza glumaepatula Reference Sequence Version 3).</title>
        <authorList>
            <person name="Zhang J."/>
            <person name="Kudrna D."/>
            <person name="Lee S."/>
            <person name="Talag J."/>
            <person name="Welchert J."/>
            <person name="Wing R.A."/>
        </authorList>
    </citation>
    <scope>NUCLEOTIDE SEQUENCE [LARGE SCALE GENOMIC DNA]</scope>
</reference>
<feature type="region of interest" description="Disordered" evidence="2">
    <location>
        <begin position="1"/>
        <end position="49"/>
    </location>
</feature>
<accession>A0A0D9ZG57</accession>
<sequence>MEEYVTAGSTTPPPHLHQLLSGTGAAPPPSSQDDAHPHPHPQSRRTVPARRLRQRLEQEVSELKKQLRNEEAVHDILNRALQHSNTTKSSSSLSSPSVLHNIPAFIPHKAKELLAELVLVEEEIARLETQIRSMKKAAATTTTSSIIHQNAITLTHDDTVNANVNSGGSAAGDHANIKSMFFISQAINGLDTSRHHHPLMTIISNKPPTPSPKLNSLDDTSSSSNKKKKMVQQPNKLSERIVKCLICIFIRLLRSSRVADLQLQQQDNNNNNNTSSRSSSSSPSLTRQHQGGGGGGSFRIDTSLVMNKQQQQQDCRSGQQDHYGIFAIPDSIVRDIGPYKNLVSFTSSAFDLRGFSTSPLLTKLRGMLEALQHVDLRFLTHHQKLAFWLNIYNTCIMHGILHNGLPSNPEKLLALKNKATLNVSGQKLNALVIENFILRQPSSVKEEFWKCEVDVEEQQVRSRYGLNSSEPNILFALCCGNRSSPALRIYKADRVMMDLEKAKLEYLQASLVVTSTSTSTRRRLMIPSLIHSNMHDFAKDLDSLVRWICDQLPTSWSLRKSMVDCLSLRWSGHRLNIHHLVDVIPYDYDFHYLLPM</sequence>
<name>A0A0D9ZG57_9ORYZ</name>
<feature type="compositionally biased region" description="Low complexity" evidence="2">
    <location>
        <begin position="213"/>
        <end position="224"/>
    </location>
</feature>
<feature type="domain" description="DUF547" evidence="3">
    <location>
        <begin position="377"/>
        <end position="507"/>
    </location>
</feature>
<evidence type="ECO:0008006" key="7">
    <source>
        <dbReference type="Google" id="ProtNLM"/>
    </source>
</evidence>
<dbReference type="InterPro" id="IPR006869">
    <property type="entry name" value="DUF547"/>
</dbReference>
<feature type="domain" description="Ternary complex factor MIP1 leucine-zipper" evidence="4">
    <location>
        <begin position="51"/>
        <end position="136"/>
    </location>
</feature>
<dbReference type="eggNOG" id="ENOG502QQUI">
    <property type="taxonomic scope" value="Eukaryota"/>
</dbReference>